<comment type="caution">
    <text evidence="1">The sequence shown here is derived from an EMBL/GenBank/DDBJ whole genome shotgun (WGS) entry which is preliminary data.</text>
</comment>
<keyword evidence="2" id="KW-1185">Reference proteome</keyword>
<evidence type="ECO:0000313" key="2">
    <source>
        <dbReference type="Proteomes" id="UP000805649"/>
    </source>
</evidence>
<name>A0ACC3YDX6_COLTU</name>
<sequence>MMSLSAVDSQEEACFVTSNIDSTSDSGLGTESSHGRSPISALGSPWPGDRNNDEPIAVIGMACRFSGATSPTKLWDMVSSGRTGHSTIPERSWSSEAWYHPSKHRAGGISATSGHFLDQVSGFDAPFFSITANEAAAMDPMQRLGLEIAYEAFENAGIPMQKLAKSTTAVYSGVMTNDYQMLAEADPYRLGVNSAAGTGKSMLSNRISWFFDFNGPSLTVDTACSSSLYAVHLACQSIRMGESDQALVTGQNLILNPTLYSQLSGMHMTSPDGISHSFDASANGYGRGEGIAGLVLKRLSSALADGDVIRGVIRATGVNSDGKTSGITVPSEDAQAELIRRVYERASLDMARTAYFEAHGTGTPKGDPIEVRAIRATIAAARKLHDTGPLYVGSVKPNIGHTEGCAGLAGLIKAVLCLESGVIPPIAGLREINPELLEPGSNLIFPTTATAWPSTGLRRASINSFGFGGANAHVVIDDARHHLEETQSNGRHITRALNEGTITCIQQSTKSALDDNETETHQALFVLSAFDRKGLGRNAKALKAFLDEHRTASMTSLAQILAAKRTAHTFRSFVVAGTREELLSRLLTGRDNLSPPVELRSSQNRRLIFLFTGQGAQRPGMAKELLASCPVFQASIESSQKYLRRLGCDWDLEDVIVHASAETLNDARYSQPVCTAVQIALVQLLRYWGVVPSAVIGHSSGELTAAFAAGAVSHQDAMRVAYYRGFLATKVCSLVGRPGAMLAVGMSEKDASRFLAESCLDRDIMIACVNSPSSVTLSGPSTAISQAEEAFCEAGHFARALRTGGVAYHSPDMKVVGDEFIRCLGPLRSSRNRCLRVPMYSSVTESRVTDVGTLTAAYWHENMTSPVRFAGAMHNLLLSLRDPNTHESSPGLQHCTVLEIGPAKALAGPVGQIMSKMDGSQRPESVRYLSMLSAKEDSRLSTLTAAGMLWSIGVPIDLDRANDLWCVDQELQLSELPLLPSYVWNHDRSYWHDAMPTLIGLRGDKTPRVDLLGVPMLPRNPFEPAWHNVVRTSELPWLADHVVDGAALFPAAGYLAMAIEAVRSLGRERNQAFHGIELLDVNFENSLVVSKDTEDVNQKGQGITLTLKPDAHDDWVFEFAVYAVSAVAEQWRRLAMGTVVGIVIKRTGEDESAGFEQQERERQWQDEKRPQLDDIKGVARKHVDVESFYAHLASIGLEYGPTFRGLNAIRCATDAELQEYGKAFGECIVPDSRSVMPESYEHDYLIHPATLDSLFQLVFAAVQSDSRGEMKMAAVPVSVRRVFVANTVPRRSGEYLAGTAVSKRLVDEKSDSGQKAGKILGDLTFCDERFDRPAVLVEDVVLRQILSPIISNPADGEKEVGNTEDSSFYRTAQMVWKEDIEQPFRRWRDRILQESSLKAKATFILDRFCHKRAQEKILCLGLDDSWNVLNGEEEGGIIKLENFTCFNTFQGWEDKLKTQSQPNPVSNKFDLVFLNSSALARENRARLTCPSKYDWILPALAEVCVADSWLTIIGDDSSNAVVAEQLLDSPLKLSRSSIILISESSVDLLSGHENIDPTGSSPRDGRDSAEEPGDARLLPELCQDGVIIIGPESDGKPSHPFAAFRQDIRDTLLNSFSYLGIRSCYMPIDEAVATHGNLTNRPIVSLVEFGAPFVYDWSRKELEQFRTLVSSASCIIWLTTAGFMAPSSEKMLQYAPTVGLLRTIRAEFPDLAIPLLDFSTHVRPDHAANMILEVLQNNLVHLARESGSQIGSIRRQTMPESEVSELDGRLFIPRVLAHAESDRYIAGETSTRQPVNLIPGAQGKMQDIAVSARENPELWVRARDSQGKAYWVSRDCEKSNPLDNRKSSIRLQYAVTHTDDMGETDDRSPYKALLAQQTVGVVESLAGSRNTDIFDTIVGPGDVVFGITHGPVRPMFFQDMENLVRVPDSLLKSSAAVAYWLAPLSTAFCILSETAGISPGDSVLLDVGNDAILQQSLVQVSNCLGVRKVFICTENPSSGSDPSSNASVVRLPRLSVTSANLIRQATGGVRVVVSTLKNLGNVRRFQVVLADDGHVVGVNSSSQNEALKGSLFLKRVTQLVNLHDMAALDFKLNPAFKTALSTVLRWMELERIALAEPLRQLSATDPALARTYTSDTAPSAQGGTNRVLLSIAASDVAVFHRQSPASTAYMTGHGTTLEPKGTYIISGGLGALGLPLAKMLCELGARRLVLLSRSGKPTTADAVSALEELAAKGCRAEIERCDITSKEDVEMLAKRLKRRRGFRLRGLIQSAMVLADSTFSNMTIDQWRAATGPKIHGSWNLHNLATHLLSSDHETGDHGEMDRGLDFFILLSSVSGVIGNSAQANYCAGNTFEDALAHFRQANGLPATSLNIGLVSDSSHFGKGTMENYGDVEKYLAMFGHLAPVTVTTEEVMASVKMVLTRSKSCSSGPTPSHDGPAQLIVGISNRIPRHEDLLNRWPMDRKFDHRAASGVARGPGNGAGRQSSGKAKIDEMIASAKDIDQARRLVEDVVKEKVGQATGMEPESIDAERSLLAYGIDSLKATEVRNWVKKNFKSELSVFDILSPAPISTLSLIILTRSKMFEMFRESKDASVDTAC</sequence>
<proteinExistence type="predicted"/>
<accession>A0ACC3YDX6</accession>
<reference evidence="1 2" key="1">
    <citation type="journal article" date="2020" name="Phytopathology">
        <title>Genome Sequence Resources of Colletotrichum truncatum, C. plurivorum, C. musicola, and C. sojae: Four Species Pathogenic to Soybean (Glycine max).</title>
        <authorList>
            <person name="Rogerio F."/>
            <person name="Boufleur T.R."/>
            <person name="Ciampi-Guillardi M."/>
            <person name="Sukno S.A."/>
            <person name="Thon M.R."/>
            <person name="Massola Junior N.S."/>
            <person name="Baroncelli R."/>
        </authorList>
    </citation>
    <scope>NUCLEOTIDE SEQUENCE [LARGE SCALE GENOMIC DNA]</scope>
    <source>
        <strain evidence="1 2">CMES1059</strain>
    </source>
</reference>
<dbReference type="Proteomes" id="UP000805649">
    <property type="component" value="Unassembled WGS sequence"/>
</dbReference>
<protein>
    <submittedName>
        <fullName evidence="1">PKSN polyketide synthase for alternapyrone biosynthesis protein</fullName>
    </submittedName>
</protein>
<dbReference type="EMBL" id="VUJX02000012">
    <property type="protein sequence ID" value="KAL0930035.1"/>
    <property type="molecule type" value="Genomic_DNA"/>
</dbReference>
<gene>
    <name evidence="1" type="ORF">CTRU02_214855</name>
</gene>
<evidence type="ECO:0000313" key="1">
    <source>
        <dbReference type="EMBL" id="KAL0930035.1"/>
    </source>
</evidence>
<organism evidence="1 2">
    <name type="scientific">Colletotrichum truncatum</name>
    <name type="common">Anthracnose fungus</name>
    <name type="synonym">Colletotrichum capsici</name>
    <dbReference type="NCBI Taxonomy" id="5467"/>
    <lineage>
        <taxon>Eukaryota</taxon>
        <taxon>Fungi</taxon>
        <taxon>Dikarya</taxon>
        <taxon>Ascomycota</taxon>
        <taxon>Pezizomycotina</taxon>
        <taxon>Sordariomycetes</taxon>
        <taxon>Hypocreomycetidae</taxon>
        <taxon>Glomerellales</taxon>
        <taxon>Glomerellaceae</taxon>
        <taxon>Colletotrichum</taxon>
        <taxon>Colletotrichum truncatum species complex</taxon>
    </lineage>
</organism>